<dbReference type="GO" id="GO:0071111">
    <property type="term" value="F:cyclic-guanylate-specific phosphodiesterase activity"/>
    <property type="evidence" value="ECO:0007669"/>
    <property type="project" value="InterPro"/>
</dbReference>
<sequence length="527" mass="58667">MSINTQKEAALIQSILNIVSRIVGTHNCALVRASCDTFPTHIVTHKDANSAFTRQLQTISFEQDIPQLSTDVHVHTLSETHSIYLIIRTADGSALTRDMSSSLQELQVIAETTLPPRQVILSNRPDSLLAITKQIELISYQKRKSHFGTILFAVDQLRQINQHYGWDLADKVLNAIARRVQNILPENSVLGNFGGGQFIVVTPPGTSSTNTQSLINALQSLTAECIVLNDHNIGFTFSIGWGLYPHDGSSADELILATTAALTNAQQSGRGHITRSSLHYTEHYRLAQTLEKDLSSATTDEALFLRWMPIIDLATQKIIGQEALLRWNRPQFGEISPTIFIQSAEKNGLIEQLDQWALHEACSVASKWAHPHRVCVNISPTWVGNERLPHIVEKVLNDTGLAPERLQIELSERIPFTPDHVICRELTRLRGLGVRIAIDDFGSGTSSLERLRTYPIDQLKLDRVFVERLYEDDRANATMRCILKMAQMLGFSICAKGVETEKQLSFLDGHGCPEAQGFLFGQPALLS</sequence>
<evidence type="ECO:0000259" key="1">
    <source>
        <dbReference type="PROSITE" id="PS50883"/>
    </source>
</evidence>
<dbReference type="Pfam" id="PF00563">
    <property type="entry name" value="EAL"/>
    <property type="match status" value="1"/>
</dbReference>
<dbReference type="EMBL" id="CP032485">
    <property type="protein sequence ID" value="QDH23964.1"/>
    <property type="molecule type" value="Genomic_DNA"/>
</dbReference>
<dbReference type="SUPFAM" id="SSF141868">
    <property type="entry name" value="EAL domain-like"/>
    <property type="match status" value="1"/>
</dbReference>
<accession>A0A4Y6V3M2</accession>
<protein>
    <submittedName>
        <fullName evidence="3">EAL domain-containing protein</fullName>
    </submittedName>
</protein>
<dbReference type="SUPFAM" id="SSF55073">
    <property type="entry name" value="Nucleotide cyclase"/>
    <property type="match status" value="1"/>
</dbReference>
<dbReference type="Proteomes" id="UP000317214">
    <property type="component" value="Chromosome"/>
</dbReference>
<evidence type="ECO:0000313" key="3">
    <source>
        <dbReference type="EMBL" id="QDH23964.1"/>
    </source>
</evidence>
<gene>
    <name evidence="3" type="ORF">D5366_00300</name>
</gene>
<dbReference type="InterPro" id="IPR035919">
    <property type="entry name" value="EAL_sf"/>
</dbReference>
<name>A0A4Y6V3M2_9PROT</name>
<proteinExistence type="predicted"/>
<organism evidence="3 4">
    <name type="scientific">Neokomagataea tanensis</name>
    <dbReference type="NCBI Taxonomy" id="661191"/>
    <lineage>
        <taxon>Bacteria</taxon>
        <taxon>Pseudomonadati</taxon>
        <taxon>Pseudomonadota</taxon>
        <taxon>Alphaproteobacteria</taxon>
        <taxon>Acetobacterales</taxon>
        <taxon>Acetobacteraceae</taxon>
        <taxon>Neokomagataea</taxon>
    </lineage>
</organism>
<dbReference type="CDD" id="cd01948">
    <property type="entry name" value="EAL"/>
    <property type="match status" value="1"/>
</dbReference>
<dbReference type="SMART" id="SM00052">
    <property type="entry name" value="EAL"/>
    <property type="match status" value="1"/>
</dbReference>
<feature type="domain" description="EAL" evidence="1">
    <location>
        <begin position="287"/>
        <end position="527"/>
    </location>
</feature>
<dbReference type="PANTHER" id="PTHR33121:SF79">
    <property type="entry name" value="CYCLIC DI-GMP PHOSPHODIESTERASE PDED-RELATED"/>
    <property type="match status" value="1"/>
</dbReference>
<dbReference type="InterPro" id="IPR050706">
    <property type="entry name" value="Cyclic-di-GMP_PDE-like"/>
</dbReference>
<dbReference type="AlphaFoldDB" id="A0A4Y6V3M2"/>
<dbReference type="InterPro" id="IPR029787">
    <property type="entry name" value="Nucleotide_cyclase"/>
</dbReference>
<evidence type="ECO:0000259" key="2">
    <source>
        <dbReference type="PROSITE" id="PS50887"/>
    </source>
</evidence>
<dbReference type="PANTHER" id="PTHR33121">
    <property type="entry name" value="CYCLIC DI-GMP PHOSPHODIESTERASE PDEF"/>
    <property type="match status" value="1"/>
</dbReference>
<dbReference type="KEGG" id="ntn:D5366_00300"/>
<dbReference type="PROSITE" id="PS50096">
    <property type="entry name" value="IQ"/>
    <property type="match status" value="1"/>
</dbReference>
<dbReference type="NCBIfam" id="TIGR00254">
    <property type="entry name" value="GGDEF"/>
    <property type="match status" value="1"/>
</dbReference>
<reference evidence="3 4" key="1">
    <citation type="submission" date="2018-09" db="EMBL/GenBank/DDBJ databases">
        <title>The complete genome sequence of Neokomagataea tanensis NBRC 106556(T).</title>
        <authorList>
            <person name="Chua K.-O."/>
            <person name="See-Too W.-S."/>
            <person name="Hong K.-W."/>
            <person name="Yin W.-F."/>
            <person name="Chan K.-G."/>
        </authorList>
    </citation>
    <scope>NUCLEOTIDE SEQUENCE [LARGE SCALE GENOMIC DNA]</scope>
    <source>
        <strain evidence="4">AH13 \ NBRC 106556</strain>
    </source>
</reference>
<dbReference type="Gene3D" id="3.30.70.270">
    <property type="match status" value="1"/>
</dbReference>
<dbReference type="PROSITE" id="PS50883">
    <property type="entry name" value="EAL"/>
    <property type="match status" value="1"/>
</dbReference>
<dbReference type="Gene3D" id="3.20.20.450">
    <property type="entry name" value="EAL domain"/>
    <property type="match status" value="1"/>
</dbReference>
<dbReference type="InterPro" id="IPR001633">
    <property type="entry name" value="EAL_dom"/>
</dbReference>
<keyword evidence="4" id="KW-1185">Reference proteome</keyword>
<dbReference type="InterPro" id="IPR000160">
    <property type="entry name" value="GGDEF_dom"/>
</dbReference>
<dbReference type="Pfam" id="PF00990">
    <property type="entry name" value="GGDEF"/>
    <property type="match status" value="1"/>
</dbReference>
<dbReference type="InterPro" id="IPR043128">
    <property type="entry name" value="Rev_trsase/Diguanyl_cyclase"/>
</dbReference>
<dbReference type="RefSeq" id="WP_141491800.1">
    <property type="nucleotide sequence ID" value="NZ_CP032485.1"/>
</dbReference>
<feature type="domain" description="GGDEF" evidence="2">
    <location>
        <begin position="145"/>
        <end position="278"/>
    </location>
</feature>
<evidence type="ECO:0000313" key="4">
    <source>
        <dbReference type="Proteomes" id="UP000317214"/>
    </source>
</evidence>
<dbReference type="PROSITE" id="PS50887">
    <property type="entry name" value="GGDEF"/>
    <property type="match status" value="1"/>
</dbReference>
<dbReference type="OrthoDB" id="9793210at2"/>
<dbReference type="CDD" id="cd01949">
    <property type="entry name" value="GGDEF"/>
    <property type="match status" value="1"/>
</dbReference>
<dbReference type="SMART" id="SM00267">
    <property type="entry name" value="GGDEF"/>
    <property type="match status" value="1"/>
</dbReference>